<name>A0A8C5UKU0_9PASS</name>
<organism evidence="1 2">
    <name type="scientific">Malurus cyaneus samueli</name>
    <dbReference type="NCBI Taxonomy" id="2593467"/>
    <lineage>
        <taxon>Eukaryota</taxon>
        <taxon>Metazoa</taxon>
        <taxon>Chordata</taxon>
        <taxon>Craniata</taxon>
        <taxon>Vertebrata</taxon>
        <taxon>Euteleostomi</taxon>
        <taxon>Archelosauria</taxon>
        <taxon>Archosauria</taxon>
        <taxon>Dinosauria</taxon>
        <taxon>Saurischia</taxon>
        <taxon>Theropoda</taxon>
        <taxon>Coelurosauria</taxon>
        <taxon>Aves</taxon>
        <taxon>Neognathae</taxon>
        <taxon>Neoaves</taxon>
        <taxon>Telluraves</taxon>
        <taxon>Australaves</taxon>
        <taxon>Passeriformes</taxon>
        <taxon>Meliphagoidea</taxon>
        <taxon>Maluridae</taxon>
        <taxon>Malurus</taxon>
    </lineage>
</organism>
<dbReference type="Proteomes" id="UP000694560">
    <property type="component" value="Unplaced"/>
</dbReference>
<evidence type="ECO:0000313" key="1">
    <source>
        <dbReference type="Ensembl" id="ENSMCSP00000020782.1"/>
    </source>
</evidence>
<accession>A0A8C5UKU0</accession>
<dbReference type="Ensembl" id="ENSMCST00000021307.1">
    <property type="protein sequence ID" value="ENSMCSP00000020782.1"/>
    <property type="gene ID" value="ENSMCSG00000014573.1"/>
</dbReference>
<reference evidence="1" key="2">
    <citation type="submission" date="2025-09" db="UniProtKB">
        <authorList>
            <consortium name="Ensembl"/>
        </authorList>
    </citation>
    <scope>IDENTIFICATION</scope>
</reference>
<protein>
    <submittedName>
        <fullName evidence="1">Uncharacterized protein</fullName>
    </submittedName>
</protein>
<keyword evidence="2" id="KW-1185">Reference proteome</keyword>
<dbReference type="AlphaFoldDB" id="A0A8C5UKU0"/>
<evidence type="ECO:0000313" key="2">
    <source>
        <dbReference type="Proteomes" id="UP000694560"/>
    </source>
</evidence>
<proteinExistence type="predicted"/>
<sequence length="86" mass="10246">RRIFEMFVINYIYKIMAAVWESGKSLWQCAETVKSKLSAFCSAHQSGGFEDKKYFSLLIRNCIKIHPKFHFKMYQKCLFLQRSIII</sequence>
<reference evidence="1" key="1">
    <citation type="submission" date="2025-08" db="UniProtKB">
        <authorList>
            <consortium name="Ensembl"/>
        </authorList>
    </citation>
    <scope>IDENTIFICATION</scope>
</reference>